<dbReference type="EMBL" id="LAZR01050097">
    <property type="protein sequence ID" value="KKK88125.1"/>
    <property type="molecule type" value="Genomic_DNA"/>
</dbReference>
<comment type="caution">
    <text evidence="1">The sequence shown here is derived from an EMBL/GenBank/DDBJ whole genome shotgun (WGS) entry which is preliminary data.</text>
</comment>
<feature type="non-terminal residue" evidence="1">
    <location>
        <position position="1"/>
    </location>
</feature>
<organism evidence="1">
    <name type="scientific">marine sediment metagenome</name>
    <dbReference type="NCBI Taxonomy" id="412755"/>
    <lineage>
        <taxon>unclassified sequences</taxon>
        <taxon>metagenomes</taxon>
        <taxon>ecological metagenomes</taxon>
    </lineage>
</organism>
<name>A0A0F8ZQ34_9ZZZZ</name>
<protein>
    <submittedName>
        <fullName evidence="1">Uncharacterized protein</fullName>
    </submittedName>
</protein>
<evidence type="ECO:0000313" key="1">
    <source>
        <dbReference type="EMBL" id="KKK88125.1"/>
    </source>
</evidence>
<dbReference type="AlphaFoldDB" id="A0A0F8ZQ34"/>
<gene>
    <name evidence="1" type="ORF">LCGC14_2746330</name>
</gene>
<sequence length="30" mass="3397">ITTQKKLDCDIHILIALEKLSEKSELEALT</sequence>
<proteinExistence type="predicted"/>
<accession>A0A0F8ZQ34</accession>
<reference evidence="1" key="1">
    <citation type="journal article" date="2015" name="Nature">
        <title>Complex archaea that bridge the gap between prokaryotes and eukaryotes.</title>
        <authorList>
            <person name="Spang A."/>
            <person name="Saw J.H."/>
            <person name="Jorgensen S.L."/>
            <person name="Zaremba-Niedzwiedzka K."/>
            <person name="Martijn J."/>
            <person name="Lind A.E."/>
            <person name="van Eijk R."/>
            <person name="Schleper C."/>
            <person name="Guy L."/>
            <person name="Ettema T.J."/>
        </authorList>
    </citation>
    <scope>NUCLEOTIDE SEQUENCE</scope>
</reference>